<evidence type="ECO:0000313" key="3">
    <source>
        <dbReference type="Proteomes" id="UP000057820"/>
    </source>
</evidence>
<reference evidence="3" key="1">
    <citation type="submission" date="2015-03" db="EMBL/GenBank/DDBJ databases">
        <authorList>
            <consortium name="Pathogen Informatics"/>
        </authorList>
    </citation>
    <scope>NUCLEOTIDE SEQUENCE [LARGE SCALE GENOMIC DNA]</scope>
    <source>
        <strain evidence="3">NCTC11134</strain>
    </source>
</reference>
<gene>
    <name evidence="2" type="ORF">ERS450000_01125</name>
</gene>
<dbReference type="KEGG" id="nfr:ERS450000_01125"/>
<evidence type="ECO:0000313" key="2">
    <source>
        <dbReference type="EMBL" id="CRY75047.1"/>
    </source>
</evidence>
<keyword evidence="1" id="KW-0472">Membrane</keyword>
<name>A0A0H5NIW7_NOCFR</name>
<keyword evidence="1" id="KW-0812">Transmembrane</keyword>
<proteinExistence type="predicted"/>
<evidence type="ECO:0000256" key="1">
    <source>
        <dbReference type="SAM" id="Phobius"/>
    </source>
</evidence>
<organism evidence="2 3">
    <name type="scientific">Nocardia farcinica</name>
    <dbReference type="NCBI Taxonomy" id="37329"/>
    <lineage>
        <taxon>Bacteria</taxon>
        <taxon>Bacillati</taxon>
        <taxon>Actinomycetota</taxon>
        <taxon>Actinomycetes</taxon>
        <taxon>Mycobacteriales</taxon>
        <taxon>Nocardiaceae</taxon>
        <taxon>Nocardia</taxon>
    </lineage>
</organism>
<protein>
    <submittedName>
        <fullName evidence="2">Uncharacterized protein</fullName>
    </submittedName>
</protein>
<accession>A0A0H5NIW7</accession>
<sequence>MSTKSASVQFKATLGSVVTLLSVGAVVVGIVAGGAGVAVATQDFAASDMVLRQNPNDSINWGKVARVTGSANECRSLAVHYPGGYCQPSSSGSWLVMVP</sequence>
<dbReference type="EMBL" id="LN868938">
    <property type="protein sequence ID" value="CRY75047.1"/>
    <property type="molecule type" value="Genomic_DNA"/>
</dbReference>
<dbReference type="Proteomes" id="UP000057820">
    <property type="component" value="Chromosome 1"/>
</dbReference>
<dbReference type="AlphaFoldDB" id="A0A0H5NIW7"/>
<keyword evidence="1" id="KW-1133">Transmembrane helix</keyword>
<feature type="transmembrane region" description="Helical" evidence="1">
    <location>
        <begin position="12"/>
        <end position="39"/>
    </location>
</feature>